<feature type="domain" description="Ig-like" evidence="3">
    <location>
        <begin position="263"/>
        <end position="369"/>
    </location>
</feature>
<dbReference type="EMBL" id="CAHIKZ030000624">
    <property type="protein sequence ID" value="CAE1229910.1"/>
    <property type="molecule type" value="Genomic_DNA"/>
</dbReference>
<proteinExistence type="predicted"/>
<keyword evidence="5" id="KW-1185">Reference proteome</keyword>
<evidence type="ECO:0000313" key="4">
    <source>
        <dbReference type="EMBL" id="CAE1229910.1"/>
    </source>
</evidence>
<dbReference type="OrthoDB" id="10396217at2759"/>
<feature type="transmembrane region" description="Helical" evidence="2">
    <location>
        <begin position="448"/>
        <end position="466"/>
    </location>
</feature>
<evidence type="ECO:0000313" key="5">
    <source>
        <dbReference type="Proteomes" id="UP000597762"/>
    </source>
</evidence>
<keyword evidence="2" id="KW-1133">Transmembrane helix</keyword>
<gene>
    <name evidence="4" type="ORF">SPHA_17487</name>
</gene>
<comment type="caution">
    <text evidence="4">The sequence shown here is derived from an EMBL/GenBank/DDBJ whole genome shotgun (WGS) entry which is preliminary data.</text>
</comment>
<accession>A0A812BH86</accession>
<feature type="compositionally biased region" description="Acidic residues" evidence="1">
    <location>
        <begin position="385"/>
        <end position="399"/>
    </location>
</feature>
<evidence type="ECO:0000256" key="2">
    <source>
        <dbReference type="SAM" id="Phobius"/>
    </source>
</evidence>
<dbReference type="Proteomes" id="UP000597762">
    <property type="component" value="Unassembled WGS sequence"/>
</dbReference>
<keyword evidence="2" id="KW-0472">Membrane</keyword>
<sequence>MLSLFAELRNITIAKAVRSIRSEKMDSVTKLLVLCTFLSVIKLYESAATVTFGINPVRPVLTTDMTLTCEANYKTNKLKKLSVLAGNAEILSYQPDKRPRVQWKDDETKARFDFKKELSKTRTFLEMTLKKPKCTDQNIYKCIYNDGQAPIEEEIRLNFYVDKGIVEMIDNRENECSPLNITCIGQAGNPPEMMKWLKKRKGDSTYEPIDPSFITIDTMKFHQTNCSNTRKEHFAYKPSVDETDLLIKCGFGDEMEHMSFHSPVSSHENLEIKVMPEGQHKVGEEIQVTCSGFGFSDMTKFKWFKKTKDSSDKMKIMPRDSKPMFKNADSMCRTQASEMITYIPEINDEIIYCEAKDGGHMASADWTIQLGVISNPTDGITTKDSDEDDDDMPDEEEHDDMTTSEPSPEEETEDGSKAEPEAEAESETTTKSLSKPVQQDSGQLRRCLYNSVLIFSLVIIAILFLIEETS</sequence>
<evidence type="ECO:0000259" key="3">
    <source>
        <dbReference type="PROSITE" id="PS50835"/>
    </source>
</evidence>
<dbReference type="InterPro" id="IPR007110">
    <property type="entry name" value="Ig-like_dom"/>
</dbReference>
<feature type="region of interest" description="Disordered" evidence="1">
    <location>
        <begin position="375"/>
        <end position="437"/>
    </location>
</feature>
<protein>
    <recommendedName>
        <fullName evidence="3">Ig-like domain-containing protein</fullName>
    </recommendedName>
</protein>
<dbReference type="PROSITE" id="PS50835">
    <property type="entry name" value="IG_LIKE"/>
    <property type="match status" value="2"/>
</dbReference>
<name>A0A812BH86_ACAPH</name>
<evidence type="ECO:0000256" key="1">
    <source>
        <dbReference type="SAM" id="MobiDB-lite"/>
    </source>
</evidence>
<organism evidence="4 5">
    <name type="scientific">Acanthosepion pharaonis</name>
    <name type="common">Pharaoh cuttlefish</name>
    <name type="synonym">Sepia pharaonis</name>
    <dbReference type="NCBI Taxonomy" id="158019"/>
    <lineage>
        <taxon>Eukaryota</taxon>
        <taxon>Metazoa</taxon>
        <taxon>Spiralia</taxon>
        <taxon>Lophotrochozoa</taxon>
        <taxon>Mollusca</taxon>
        <taxon>Cephalopoda</taxon>
        <taxon>Coleoidea</taxon>
        <taxon>Decapodiformes</taxon>
        <taxon>Sepiida</taxon>
        <taxon>Sepiina</taxon>
        <taxon>Sepiidae</taxon>
        <taxon>Acanthosepion</taxon>
    </lineage>
</organism>
<reference evidence="4" key="1">
    <citation type="submission" date="2021-01" db="EMBL/GenBank/DDBJ databases">
        <authorList>
            <person name="Li R."/>
            <person name="Bekaert M."/>
        </authorList>
    </citation>
    <scope>NUCLEOTIDE SEQUENCE</scope>
    <source>
        <strain evidence="4">Farmed</strain>
    </source>
</reference>
<keyword evidence="2" id="KW-0812">Transmembrane</keyword>
<feature type="domain" description="Ig-like" evidence="3">
    <location>
        <begin position="65"/>
        <end position="158"/>
    </location>
</feature>
<dbReference type="AlphaFoldDB" id="A0A812BH86"/>